<evidence type="ECO:0000256" key="4">
    <source>
        <dbReference type="ARBA" id="ARBA00022741"/>
    </source>
</evidence>
<keyword evidence="6 7" id="KW-0067">ATP-binding</keyword>
<dbReference type="PANTHER" id="PTHR21060:SF15">
    <property type="entry name" value="ACETATE KINASE-RELATED"/>
    <property type="match status" value="1"/>
</dbReference>
<keyword evidence="5 7" id="KW-0418">Kinase</keyword>
<dbReference type="AlphaFoldDB" id="A0AA48HUF2"/>
<dbReference type="PANTHER" id="PTHR21060">
    <property type="entry name" value="ACETATE KINASE"/>
    <property type="match status" value="1"/>
</dbReference>
<dbReference type="InterPro" id="IPR043129">
    <property type="entry name" value="ATPase_NBD"/>
</dbReference>
<comment type="cofactor">
    <cofactor evidence="7">
        <name>Mg(2+)</name>
        <dbReference type="ChEBI" id="CHEBI:18420"/>
    </cofactor>
    <cofactor evidence="7">
        <name>Mn(2+)</name>
        <dbReference type="ChEBI" id="CHEBI:29035"/>
    </cofactor>
    <text evidence="7">Mg(2+). Can also accept Mn(2+).</text>
</comment>
<dbReference type="EC" id="2.7.2.1" evidence="7"/>
<evidence type="ECO:0000256" key="8">
    <source>
        <dbReference type="RuleBase" id="RU003835"/>
    </source>
</evidence>
<comment type="pathway">
    <text evidence="7">Metabolic intermediate biosynthesis; acetyl-CoA biosynthesis; acetyl-CoA from acetate: step 1/2.</text>
</comment>
<gene>
    <name evidence="7" type="primary">ackA</name>
    <name evidence="9" type="ORF">CfP315_0053</name>
</gene>
<protein>
    <recommendedName>
        <fullName evidence="7">Acetate kinase</fullName>
        <ecNumber evidence="7">2.7.2.1</ecNumber>
    </recommendedName>
    <alternativeName>
        <fullName evidence="7">Acetokinase</fullName>
    </alternativeName>
</protein>
<dbReference type="NCBIfam" id="TIGR00016">
    <property type="entry name" value="ackA"/>
    <property type="match status" value="1"/>
</dbReference>
<proteinExistence type="inferred from homology"/>
<sequence>MILVFNFGSSSFKYKIFSLNNDEEIFGGRCYKTCGDSGILIFKTKEKEFRYDVRYGTCKDAFESFKKVFSDNNFSDVLKNVKAIGHRVVHGGNYFKSQAVVINKNVLHKIKELIPLSPLHNRSNLDGILSCIDFFGNIKQVAVFDTSFFSNLPKKAYTYAIPATIAKKHNIRKYGFHGISHKYAYETCLRYLKKKNLKVVSCHLGSGSSIAAIVDGNPIDTSMGLTPLGGLMMSTRCGSLDPSVIIHLKKIESLSSEKVYEILNSQSGILGVSGFSDNIEKVIENYEKNENCKLAVDMFCYKITKYIGSYITVMNGCDAVVFTAGIGENSPFIRKNICESLSIFGVKLKKDNSENEVIVSSSNSKICILNLISDEEKCIYNETKLILNYR</sequence>
<dbReference type="HAMAP" id="MF_00020">
    <property type="entry name" value="Acetate_kinase"/>
    <property type="match status" value="1"/>
</dbReference>
<feature type="active site" description="Proton donor/acceptor" evidence="7">
    <location>
        <position position="145"/>
    </location>
</feature>
<comment type="similarity">
    <text evidence="1 7 8">Belongs to the acetokinase family.</text>
</comment>
<dbReference type="Gene3D" id="3.30.420.40">
    <property type="match status" value="2"/>
</dbReference>
<accession>A0AA48HUF2</accession>
<evidence type="ECO:0000256" key="2">
    <source>
        <dbReference type="ARBA" id="ARBA00022490"/>
    </source>
</evidence>
<keyword evidence="2 7" id="KW-0963">Cytoplasm</keyword>
<dbReference type="GO" id="GO:0006083">
    <property type="term" value="P:acetate metabolic process"/>
    <property type="evidence" value="ECO:0007669"/>
    <property type="project" value="TreeGrafter"/>
</dbReference>
<keyword evidence="4 7" id="KW-0547">Nucleotide-binding</keyword>
<dbReference type="KEGG" id="ips:CfP315_0053"/>
<evidence type="ECO:0000256" key="6">
    <source>
        <dbReference type="ARBA" id="ARBA00022840"/>
    </source>
</evidence>
<evidence type="ECO:0000313" key="9">
    <source>
        <dbReference type="EMBL" id="BED91563.1"/>
    </source>
</evidence>
<feature type="site" description="Transition state stabilizer" evidence="7">
    <location>
        <position position="177"/>
    </location>
</feature>
<comment type="catalytic activity">
    <reaction evidence="7">
        <text>acetate + ATP = acetyl phosphate + ADP</text>
        <dbReference type="Rhea" id="RHEA:11352"/>
        <dbReference type="ChEBI" id="CHEBI:22191"/>
        <dbReference type="ChEBI" id="CHEBI:30089"/>
        <dbReference type="ChEBI" id="CHEBI:30616"/>
        <dbReference type="ChEBI" id="CHEBI:456216"/>
        <dbReference type="EC" id="2.7.2.1"/>
    </reaction>
</comment>
<feature type="binding site" evidence="7">
    <location>
        <begin position="203"/>
        <end position="207"/>
    </location>
    <ligand>
        <name>ATP</name>
        <dbReference type="ChEBI" id="CHEBI:30616"/>
    </ligand>
</feature>
<comment type="function">
    <text evidence="7">Catalyzes the formation of acetyl phosphate from acetate and ATP. Can also catalyze the reverse reaction.</text>
</comment>
<keyword evidence="7" id="KW-0460">Magnesium</keyword>
<dbReference type="InterPro" id="IPR000890">
    <property type="entry name" value="Aliphatic_acid_kin_short-chain"/>
</dbReference>
<evidence type="ECO:0000256" key="7">
    <source>
        <dbReference type="HAMAP-Rule" id="MF_00020"/>
    </source>
</evidence>
<keyword evidence="3 7" id="KW-0808">Transferase</keyword>
<dbReference type="GO" id="GO:0000287">
    <property type="term" value="F:magnesium ion binding"/>
    <property type="evidence" value="ECO:0007669"/>
    <property type="project" value="UniProtKB-UniRule"/>
</dbReference>
<dbReference type="Pfam" id="PF00871">
    <property type="entry name" value="Acetate_kinase"/>
    <property type="match status" value="1"/>
</dbReference>
<evidence type="ECO:0000256" key="5">
    <source>
        <dbReference type="ARBA" id="ARBA00022777"/>
    </source>
</evidence>
<feature type="binding site" evidence="7">
    <location>
        <position position="375"/>
    </location>
    <ligand>
        <name>Mg(2+)</name>
        <dbReference type="ChEBI" id="CHEBI:18420"/>
    </ligand>
</feature>
<dbReference type="PRINTS" id="PR00471">
    <property type="entry name" value="ACETATEKNASE"/>
</dbReference>
<comment type="subcellular location">
    <subcellularLocation>
        <location evidence="7">Cytoplasm</location>
    </subcellularLocation>
</comment>
<dbReference type="InterPro" id="IPR004372">
    <property type="entry name" value="Ac/propionate_kinase"/>
</dbReference>
<dbReference type="GO" id="GO:0005524">
    <property type="term" value="F:ATP binding"/>
    <property type="evidence" value="ECO:0007669"/>
    <property type="project" value="UniProtKB-KW"/>
</dbReference>
<keyword evidence="7" id="KW-0479">Metal-binding</keyword>
<evidence type="ECO:0000256" key="1">
    <source>
        <dbReference type="ARBA" id="ARBA00008748"/>
    </source>
</evidence>
<evidence type="ECO:0000256" key="3">
    <source>
        <dbReference type="ARBA" id="ARBA00022679"/>
    </source>
</evidence>
<dbReference type="GO" id="GO:0006085">
    <property type="term" value="P:acetyl-CoA biosynthetic process"/>
    <property type="evidence" value="ECO:0007669"/>
    <property type="project" value="UniProtKB-UniRule"/>
</dbReference>
<feature type="binding site" evidence="7">
    <location>
        <position position="87"/>
    </location>
    <ligand>
        <name>substrate</name>
    </ligand>
</feature>
<name>A0AA48HUF2_9FIRM</name>
<dbReference type="EMBL" id="AP027924">
    <property type="protein sequence ID" value="BED91563.1"/>
    <property type="molecule type" value="Genomic_DNA"/>
</dbReference>
<comment type="caution">
    <text evidence="7">Lacks conserved residue(s) required for the propagation of feature annotation.</text>
</comment>
<reference evidence="9" key="1">
    <citation type="journal article" date="2023" name="ISME J.">
        <title>Emergence of putative energy parasites within Clostridia revealed by genome analysis of a novel endosymbiotic clade.</title>
        <authorList>
            <person name="Takahashi K."/>
            <person name="Kuwahara H."/>
            <person name="Horikawa Y."/>
            <person name="Izawa K."/>
            <person name="Kato D."/>
            <person name="Inagaki T."/>
            <person name="Yuki M."/>
            <person name="Ohkuma M."/>
            <person name="Hongoh Y."/>
        </authorList>
    </citation>
    <scope>NUCLEOTIDE SEQUENCE</scope>
    <source>
        <strain evidence="9">CfP3-15</strain>
    </source>
</reference>
<dbReference type="Proteomes" id="UP001337580">
    <property type="component" value="Chromosome"/>
</dbReference>
<dbReference type="PIRSF" id="PIRSF000722">
    <property type="entry name" value="Acetate_prop_kin"/>
    <property type="match status" value="1"/>
</dbReference>
<dbReference type="InterPro" id="IPR023865">
    <property type="entry name" value="Aliphatic_acid_kinase_CS"/>
</dbReference>
<dbReference type="GO" id="GO:0008776">
    <property type="term" value="F:acetate kinase activity"/>
    <property type="evidence" value="ECO:0007669"/>
    <property type="project" value="UniProtKB-UniRule"/>
</dbReference>
<dbReference type="SUPFAM" id="SSF53067">
    <property type="entry name" value="Actin-like ATPase domain"/>
    <property type="match status" value="2"/>
</dbReference>
<feature type="binding site" evidence="7">
    <location>
        <begin position="325"/>
        <end position="329"/>
    </location>
    <ligand>
        <name>ATP</name>
        <dbReference type="ChEBI" id="CHEBI:30616"/>
    </ligand>
</feature>
<dbReference type="PROSITE" id="PS01076">
    <property type="entry name" value="ACETATE_KINASE_2"/>
    <property type="match status" value="1"/>
</dbReference>
<feature type="binding site" evidence="7">
    <location>
        <position position="6"/>
    </location>
    <ligand>
        <name>Mg(2+)</name>
        <dbReference type="ChEBI" id="CHEBI:18420"/>
    </ligand>
</feature>
<comment type="subunit">
    <text evidence="7">Homodimer.</text>
</comment>
<dbReference type="GO" id="GO:0005737">
    <property type="term" value="C:cytoplasm"/>
    <property type="evidence" value="ECO:0007669"/>
    <property type="project" value="UniProtKB-SubCell"/>
</dbReference>
<organism evidence="9">
    <name type="scientific">Candidatus Improbicoccus pseudotrichonymphae</name>
    <dbReference type="NCBI Taxonomy" id="3033792"/>
    <lineage>
        <taxon>Bacteria</taxon>
        <taxon>Bacillati</taxon>
        <taxon>Bacillota</taxon>
        <taxon>Clostridia</taxon>
        <taxon>Candidatus Improbicoccus</taxon>
    </lineage>
</organism>
<feature type="binding site" evidence="7">
    <location>
        <position position="13"/>
    </location>
    <ligand>
        <name>ATP</name>
        <dbReference type="ChEBI" id="CHEBI:30616"/>
    </ligand>
</feature>
<feature type="site" description="Transition state stabilizer" evidence="7">
    <location>
        <position position="236"/>
    </location>
</feature>